<dbReference type="EMBL" id="PUFN01000015">
    <property type="protein sequence ID" value="TDG72771.1"/>
    <property type="molecule type" value="Genomic_DNA"/>
</dbReference>
<evidence type="ECO:0000256" key="1">
    <source>
        <dbReference type="ARBA" id="ARBA00023015"/>
    </source>
</evidence>
<dbReference type="SUPFAM" id="SSF46785">
    <property type="entry name" value="Winged helix' DNA-binding domain"/>
    <property type="match status" value="1"/>
</dbReference>
<reference evidence="5 6" key="1">
    <citation type="journal article" date="2019" name="Appl. Microbiol. Biotechnol.">
        <title>Uncovering carbohydrate metabolism through a genotype-phenotype association study of 56 lactic acid bacteria genomes.</title>
        <authorList>
            <person name="Buron-Moles G."/>
            <person name="Chailyan A."/>
            <person name="Dolejs I."/>
            <person name="Forster J."/>
            <person name="Miks M.H."/>
        </authorList>
    </citation>
    <scope>NUCLEOTIDE SEQUENCE [LARGE SCALE GENOMIC DNA]</scope>
    <source>
        <strain evidence="5 6">ATCC 29644</strain>
    </source>
</reference>
<dbReference type="PANTHER" id="PTHR33204">
    <property type="entry name" value="TRANSCRIPTIONAL REGULATOR, MARR FAMILY"/>
    <property type="match status" value="1"/>
</dbReference>
<keyword evidence="3" id="KW-0804">Transcription</keyword>
<dbReference type="CDD" id="cd00090">
    <property type="entry name" value="HTH_ARSR"/>
    <property type="match status" value="1"/>
</dbReference>
<evidence type="ECO:0000256" key="3">
    <source>
        <dbReference type="ARBA" id="ARBA00023163"/>
    </source>
</evidence>
<protein>
    <recommendedName>
        <fullName evidence="4">HTH hxlR-type domain-containing protein</fullName>
    </recommendedName>
</protein>
<keyword evidence="6" id="KW-1185">Reference proteome</keyword>
<keyword evidence="2" id="KW-0238">DNA-binding</keyword>
<dbReference type="Gene3D" id="1.10.10.10">
    <property type="entry name" value="Winged helix-like DNA-binding domain superfamily/Winged helix DNA-binding domain"/>
    <property type="match status" value="1"/>
</dbReference>
<feature type="domain" description="HTH hxlR-type" evidence="4">
    <location>
        <begin position="10"/>
        <end position="108"/>
    </location>
</feature>
<dbReference type="RefSeq" id="WP_010020238.1">
    <property type="nucleotide sequence ID" value="NZ_CAJJMR010000056.1"/>
</dbReference>
<proteinExistence type="predicted"/>
<comment type="caution">
    <text evidence="5">The sequence shown here is derived from an EMBL/GenBank/DDBJ whole genome shotgun (WGS) entry which is preliminary data.</text>
</comment>
<dbReference type="Proteomes" id="UP000295257">
    <property type="component" value="Unassembled WGS sequence"/>
</dbReference>
<evidence type="ECO:0000259" key="4">
    <source>
        <dbReference type="PROSITE" id="PS51118"/>
    </source>
</evidence>
<evidence type="ECO:0000313" key="6">
    <source>
        <dbReference type="Proteomes" id="UP000295257"/>
    </source>
</evidence>
<sequence length="126" mass="14366">MAKAKNEFTNGASLTLKILGTKWKPLIICHLIDGPLRTLELQRRVKGISAKVLVEQLKQLEADEIIDRRVFNEVPPHVEYSLTTTGHSLAKVLGSMSYWGEQQAQQLNNNGQNIKLEYLDHEKWTK</sequence>
<keyword evidence="1" id="KW-0805">Transcription regulation</keyword>
<dbReference type="AlphaFoldDB" id="A0A4V3A361"/>
<dbReference type="OrthoDB" id="9791143at2"/>
<name>A0A4V3A361_9LACO</name>
<dbReference type="PROSITE" id="PS51118">
    <property type="entry name" value="HTH_HXLR"/>
    <property type="match status" value="1"/>
</dbReference>
<dbReference type="InterPro" id="IPR036390">
    <property type="entry name" value="WH_DNA-bd_sf"/>
</dbReference>
<dbReference type="InterPro" id="IPR036388">
    <property type="entry name" value="WH-like_DNA-bd_sf"/>
</dbReference>
<evidence type="ECO:0000313" key="5">
    <source>
        <dbReference type="EMBL" id="TDG72771.1"/>
    </source>
</evidence>
<organism evidence="5 6">
    <name type="scientific">Companilactobacillus farciminis</name>
    <dbReference type="NCBI Taxonomy" id="1612"/>
    <lineage>
        <taxon>Bacteria</taxon>
        <taxon>Bacillati</taxon>
        <taxon>Bacillota</taxon>
        <taxon>Bacilli</taxon>
        <taxon>Lactobacillales</taxon>
        <taxon>Lactobacillaceae</taxon>
        <taxon>Companilactobacillus</taxon>
    </lineage>
</organism>
<dbReference type="GO" id="GO:0003677">
    <property type="term" value="F:DNA binding"/>
    <property type="evidence" value="ECO:0007669"/>
    <property type="project" value="UniProtKB-KW"/>
</dbReference>
<gene>
    <name evidence="5" type="ORF">C5L30_000955</name>
</gene>
<dbReference type="InterPro" id="IPR011991">
    <property type="entry name" value="ArsR-like_HTH"/>
</dbReference>
<dbReference type="PANTHER" id="PTHR33204:SF29">
    <property type="entry name" value="TRANSCRIPTIONAL REGULATOR"/>
    <property type="match status" value="1"/>
</dbReference>
<accession>A0A4V3A361</accession>
<dbReference type="InterPro" id="IPR002577">
    <property type="entry name" value="HTH_HxlR"/>
</dbReference>
<dbReference type="Pfam" id="PF01638">
    <property type="entry name" value="HxlR"/>
    <property type="match status" value="1"/>
</dbReference>
<evidence type="ECO:0000256" key="2">
    <source>
        <dbReference type="ARBA" id="ARBA00023125"/>
    </source>
</evidence>